<organism evidence="1 2">
    <name type="scientific">Caerostris extrusa</name>
    <name type="common">Bark spider</name>
    <name type="synonym">Caerostris bankana</name>
    <dbReference type="NCBI Taxonomy" id="172846"/>
    <lineage>
        <taxon>Eukaryota</taxon>
        <taxon>Metazoa</taxon>
        <taxon>Ecdysozoa</taxon>
        <taxon>Arthropoda</taxon>
        <taxon>Chelicerata</taxon>
        <taxon>Arachnida</taxon>
        <taxon>Araneae</taxon>
        <taxon>Araneomorphae</taxon>
        <taxon>Entelegynae</taxon>
        <taxon>Araneoidea</taxon>
        <taxon>Araneidae</taxon>
        <taxon>Caerostris</taxon>
    </lineage>
</organism>
<sequence>MISVIIFGGVKTQKLAVCDLSLIKVSELRVPGPKSKIRNRIISYNVNVGDVHDIYMDRKFFHGLGEDSPLSNGCRH</sequence>
<evidence type="ECO:0000313" key="1">
    <source>
        <dbReference type="EMBL" id="GIY74096.1"/>
    </source>
</evidence>
<dbReference type="Proteomes" id="UP001054945">
    <property type="component" value="Unassembled WGS sequence"/>
</dbReference>
<keyword evidence="2" id="KW-1185">Reference proteome</keyword>
<accession>A0AAV4VUZ4</accession>
<dbReference type="EMBL" id="BPLR01015168">
    <property type="protein sequence ID" value="GIY74096.1"/>
    <property type="molecule type" value="Genomic_DNA"/>
</dbReference>
<comment type="caution">
    <text evidence="1">The sequence shown here is derived from an EMBL/GenBank/DDBJ whole genome shotgun (WGS) entry which is preliminary data.</text>
</comment>
<proteinExistence type="predicted"/>
<gene>
    <name evidence="1" type="ORF">CEXT_33031</name>
</gene>
<protein>
    <submittedName>
        <fullName evidence="1">Uncharacterized protein</fullName>
    </submittedName>
</protein>
<name>A0AAV4VUZ4_CAEEX</name>
<evidence type="ECO:0000313" key="2">
    <source>
        <dbReference type="Proteomes" id="UP001054945"/>
    </source>
</evidence>
<reference evidence="1 2" key="1">
    <citation type="submission" date="2021-06" db="EMBL/GenBank/DDBJ databases">
        <title>Caerostris extrusa draft genome.</title>
        <authorList>
            <person name="Kono N."/>
            <person name="Arakawa K."/>
        </authorList>
    </citation>
    <scope>NUCLEOTIDE SEQUENCE [LARGE SCALE GENOMIC DNA]</scope>
</reference>
<dbReference type="AlphaFoldDB" id="A0AAV4VUZ4"/>